<dbReference type="Proteomes" id="UP000028547">
    <property type="component" value="Unassembled WGS sequence"/>
</dbReference>
<protein>
    <recommendedName>
        <fullName evidence="3">Transporter</fullName>
    </recommendedName>
</protein>
<gene>
    <name evidence="1" type="ORF">Q664_11950</name>
</gene>
<comment type="caution">
    <text evidence="1">The sequence shown here is derived from an EMBL/GenBank/DDBJ whole genome shotgun (WGS) entry which is preliminary data.</text>
</comment>
<dbReference type="EMBL" id="JPMI01000075">
    <property type="protein sequence ID" value="KFA92992.1"/>
    <property type="molecule type" value="Genomic_DNA"/>
</dbReference>
<accession>A0A084SX07</accession>
<name>A0A084SX07_9BACT</name>
<evidence type="ECO:0008006" key="3">
    <source>
        <dbReference type="Google" id="ProtNLM"/>
    </source>
</evidence>
<evidence type="ECO:0000313" key="2">
    <source>
        <dbReference type="Proteomes" id="UP000028547"/>
    </source>
</evidence>
<evidence type="ECO:0000313" key="1">
    <source>
        <dbReference type="EMBL" id="KFA92992.1"/>
    </source>
</evidence>
<sequence length="284" mass="30509">MVHPSECPDIGPICQLRDEPPQLHDQDFTIAELRATLEHGITDALGVEVQLPLRLSATTVRFTTLDGTPLTLDYENIHHRDETLFGLGDPWLMGRYAWRLGDVGVAARLGVTVPLGGTVENPFALGAQGLPHQHVQFGTGTVQPLLGLEASRTWGSWGTRLWGQAQLSLVENRFGYQGGNRFAAGVSAEGPVLGALRFMASADVVNEQPERWDGLVQQDGNLGRTDVLVGAGLAFPMGAVRLGLNLRVPVYQYIIGHHGQLTYPGILQLTAGSTFGGSGSSSRN</sequence>
<organism evidence="1 2">
    <name type="scientific">Archangium violaceum Cb vi76</name>
    <dbReference type="NCBI Taxonomy" id="1406225"/>
    <lineage>
        <taxon>Bacteria</taxon>
        <taxon>Pseudomonadati</taxon>
        <taxon>Myxococcota</taxon>
        <taxon>Myxococcia</taxon>
        <taxon>Myxococcales</taxon>
        <taxon>Cystobacterineae</taxon>
        <taxon>Archangiaceae</taxon>
        <taxon>Archangium</taxon>
    </lineage>
</organism>
<proteinExistence type="predicted"/>
<dbReference type="AlphaFoldDB" id="A0A084SX07"/>
<reference evidence="1 2" key="1">
    <citation type="submission" date="2014-07" db="EMBL/GenBank/DDBJ databases">
        <title>Draft Genome Sequence of Gephyronic Acid Producer, Cystobacter violaceus Strain Cb vi76.</title>
        <authorList>
            <person name="Stevens D.C."/>
            <person name="Young J."/>
            <person name="Carmichael R."/>
            <person name="Tan J."/>
            <person name="Taylor R.E."/>
        </authorList>
    </citation>
    <scope>NUCLEOTIDE SEQUENCE [LARGE SCALE GENOMIC DNA]</scope>
    <source>
        <strain evidence="1 2">Cb vi76</strain>
    </source>
</reference>